<dbReference type="Proteomes" id="UP000233837">
    <property type="component" value="Unassembled WGS sequence"/>
</dbReference>
<name>A0A2I0VIR2_9ASPA</name>
<accession>A0A2I0VIR2</accession>
<evidence type="ECO:0000256" key="1">
    <source>
        <dbReference type="SAM" id="Phobius"/>
    </source>
</evidence>
<keyword evidence="1" id="KW-1133">Transmembrane helix</keyword>
<gene>
    <name evidence="2" type="ORF">MA16_Dca013350</name>
</gene>
<keyword evidence="1" id="KW-0812">Transmembrane</keyword>
<proteinExistence type="predicted"/>
<dbReference type="AlphaFoldDB" id="A0A2I0VIR2"/>
<organism evidence="2 3">
    <name type="scientific">Dendrobium catenatum</name>
    <dbReference type="NCBI Taxonomy" id="906689"/>
    <lineage>
        <taxon>Eukaryota</taxon>
        <taxon>Viridiplantae</taxon>
        <taxon>Streptophyta</taxon>
        <taxon>Embryophyta</taxon>
        <taxon>Tracheophyta</taxon>
        <taxon>Spermatophyta</taxon>
        <taxon>Magnoliopsida</taxon>
        <taxon>Liliopsida</taxon>
        <taxon>Asparagales</taxon>
        <taxon>Orchidaceae</taxon>
        <taxon>Epidendroideae</taxon>
        <taxon>Malaxideae</taxon>
        <taxon>Dendrobiinae</taxon>
        <taxon>Dendrobium</taxon>
    </lineage>
</organism>
<dbReference type="EMBL" id="KZ503501">
    <property type="protein sequence ID" value="PKU63306.1"/>
    <property type="molecule type" value="Genomic_DNA"/>
</dbReference>
<evidence type="ECO:0000313" key="2">
    <source>
        <dbReference type="EMBL" id="PKU63306.1"/>
    </source>
</evidence>
<sequence length="171" mass="19174">MATPFPYRFQEDSRTGVFCANEEFGACRDFRISSLAFFPPLWFPRQQLKAHGFQQRAAKRMPNGIINSTVSSKFQFNCMSKLPLTGHLSVGSRRLCARYSDVYILDDLDDDVDFSVRFVFHKLLFLTIVVIVSTAFLSSCLACRACSFVAVRSCSDHPSGGSSRDRSASIC</sequence>
<keyword evidence="1" id="KW-0472">Membrane</keyword>
<reference evidence="2 3" key="2">
    <citation type="journal article" date="2017" name="Nature">
        <title>The Apostasia genome and the evolution of orchids.</title>
        <authorList>
            <person name="Zhang G.Q."/>
            <person name="Liu K.W."/>
            <person name="Li Z."/>
            <person name="Lohaus R."/>
            <person name="Hsiao Y.Y."/>
            <person name="Niu S.C."/>
            <person name="Wang J.Y."/>
            <person name="Lin Y.C."/>
            <person name="Xu Q."/>
            <person name="Chen L.J."/>
            <person name="Yoshida K."/>
            <person name="Fujiwara S."/>
            <person name="Wang Z.W."/>
            <person name="Zhang Y.Q."/>
            <person name="Mitsuda N."/>
            <person name="Wang M."/>
            <person name="Liu G.H."/>
            <person name="Pecoraro L."/>
            <person name="Huang H.X."/>
            <person name="Xiao X.J."/>
            <person name="Lin M."/>
            <person name="Wu X.Y."/>
            <person name="Wu W.L."/>
            <person name="Chen Y.Y."/>
            <person name="Chang S.B."/>
            <person name="Sakamoto S."/>
            <person name="Ohme-Takagi M."/>
            <person name="Yagi M."/>
            <person name="Zeng S.J."/>
            <person name="Shen C.Y."/>
            <person name="Yeh C.M."/>
            <person name="Luo Y.B."/>
            <person name="Tsai W.C."/>
            <person name="Van de Peer Y."/>
            <person name="Liu Z.J."/>
        </authorList>
    </citation>
    <scope>NUCLEOTIDE SEQUENCE [LARGE SCALE GENOMIC DNA]</scope>
    <source>
        <tissue evidence="2">The whole plant</tissue>
    </source>
</reference>
<protein>
    <submittedName>
        <fullName evidence="2">Uncharacterized protein</fullName>
    </submittedName>
</protein>
<reference evidence="2 3" key="1">
    <citation type="journal article" date="2016" name="Sci. Rep.">
        <title>The Dendrobium catenatum Lindl. genome sequence provides insights into polysaccharide synthase, floral development and adaptive evolution.</title>
        <authorList>
            <person name="Zhang G.Q."/>
            <person name="Xu Q."/>
            <person name="Bian C."/>
            <person name="Tsai W.C."/>
            <person name="Yeh C.M."/>
            <person name="Liu K.W."/>
            <person name="Yoshida K."/>
            <person name="Zhang L.S."/>
            <person name="Chang S.B."/>
            <person name="Chen F."/>
            <person name="Shi Y."/>
            <person name="Su Y.Y."/>
            <person name="Zhang Y.Q."/>
            <person name="Chen L.J."/>
            <person name="Yin Y."/>
            <person name="Lin M."/>
            <person name="Huang H."/>
            <person name="Deng H."/>
            <person name="Wang Z.W."/>
            <person name="Zhu S.L."/>
            <person name="Zhao X."/>
            <person name="Deng C."/>
            <person name="Niu S.C."/>
            <person name="Huang J."/>
            <person name="Wang M."/>
            <person name="Liu G.H."/>
            <person name="Yang H.J."/>
            <person name="Xiao X.J."/>
            <person name="Hsiao Y.Y."/>
            <person name="Wu W.L."/>
            <person name="Chen Y.Y."/>
            <person name="Mitsuda N."/>
            <person name="Ohme-Takagi M."/>
            <person name="Luo Y.B."/>
            <person name="Van de Peer Y."/>
            <person name="Liu Z.J."/>
        </authorList>
    </citation>
    <scope>NUCLEOTIDE SEQUENCE [LARGE SCALE GENOMIC DNA]</scope>
    <source>
        <tissue evidence="2">The whole plant</tissue>
    </source>
</reference>
<keyword evidence="3" id="KW-1185">Reference proteome</keyword>
<feature type="transmembrane region" description="Helical" evidence="1">
    <location>
        <begin position="123"/>
        <end position="143"/>
    </location>
</feature>
<evidence type="ECO:0000313" key="3">
    <source>
        <dbReference type="Proteomes" id="UP000233837"/>
    </source>
</evidence>